<reference evidence="8 9" key="1">
    <citation type="journal article" date="2024" name="G3 (Bethesda)">
        <title>A hybrid genome assembly of the endangered aye-aye (Daubentonia madagascariensis).</title>
        <authorList>
            <person name="Versoza C.J."/>
            <person name="Pfeifer S.P."/>
        </authorList>
    </citation>
    <scope>NUCLEOTIDE SEQUENCE [LARGE SCALE GENOMIC DNA]</scope>
    <source>
        <strain evidence="8">6821</strain>
    </source>
</reference>
<comment type="caution">
    <text evidence="6">Lacks conserved residue(s) required for the propagation of feature annotation.</text>
</comment>
<feature type="transmembrane region" description="Helical" evidence="6">
    <location>
        <begin position="312"/>
        <end position="342"/>
    </location>
</feature>
<feature type="non-terminal residue" evidence="8">
    <location>
        <position position="1"/>
    </location>
</feature>
<keyword evidence="3 6" id="KW-0812">Transmembrane</keyword>
<feature type="domain" description="Anoctamin transmembrane" evidence="7">
    <location>
        <begin position="1"/>
        <end position="504"/>
    </location>
</feature>
<evidence type="ECO:0000256" key="3">
    <source>
        <dbReference type="ARBA" id="ARBA00022692"/>
    </source>
</evidence>
<dbReference type="PANTHER" id="PTHR12308">
    <property type="entry name" value="ANOCTAMIN"/>
    <property type="match status" value="1"/>
</dbReference>
<dbReference type="Proteomes" id="UP001610411">
    <property type="component" value="Unassembled WGS sequence"/>
</dbReference>
<feature type="transmembrane region" description="Helical" evidence="6">
    <location>
        <begin position="362"/>
        <end position="386"/>
    </location>
</feature>
<evidence type="ECO:0000256" key="1">
    <source>
        <dbReference type="ARBA" id="ARBA00004141"/>
    </source>
</evidence>
<dbReference type="EMBL" id="JBFSEQ010000001">
    <property type="protein sequence ID" value="KAL2805530.1"/>
    <property type="molecule type" value="Genomic_DNA"/>
</dbReference>
<evidence type="ECO:0000313" key="8">
    <source>
        <dbReference type="EMBL" id="KAL2805530.1"/>
    </source>
</evidence>
<comment type="caution">
    <text evidence="8">The sequence shown here is derived from an EMBL/GenBank/DDBJ whole genome shotgun (WGS) entry which is preliminary data.</text>
</comment>
<organism evidence="8 9">
    <name type="scientific">Daubentonia madagascariensis</name>
    <name type="common">Aye-aye</name>
    <name type="synonym">Sciurus madagascariensis</name>
    <dbReference type="NCBI Taxonomy" id="31869"/>
    <lineage>
        <taxon>Eukaryota</taxon>
        <taxon>Metazoa</taxon>
        <taxon>Chordata</taxon>
        <taxon>Craniata</taxon>
        <taxon>Vertebrata</taxon>
        <taxon>Euteleostomi</taxon>
        <taxon>Mammalia</taxon>
        <taxon>Eutheria</taxon>
        <taxon>Euarchontoglires</taxon>
        <taxon>Primates</taxon>
        <taxon>Strepsirrhini</taxon>
        <taxon>Chiromyiformes</taxon>
        <taxon>Daubentoniidae</taxon>
        <taxon>Daubentonia</taxon>
    </lineage>
</organism>
<feature type="transmembrane region" description="Helical" evidence="6">
    <location>
        <begin position="145"/>
        <end position="164"/>
    </location>
</feature>
<keyword evidence="5 6" id="KW-0472">Membrane</keyword>
<name>A0ABD2F9C2_DAUMA</name>
<keyword evidence="9" id="KW-1185">Reference proteome</keyword>
<gene>
    <name evidence="8" type="ORF">WCI35_002194</name>
</gene>
<evidence type="ECO:0000256" key="5">
    <source>
        <dbReference type="ARBA" id="ARBA00023136"/>
    </source>
</evidence>
<sequence length="539" mass="61743">DYFGEKVALYFAWLGWYTYMLVPAALVGLLIFLSGFTLFESSQISKEICEAHTIFLCPLGDHGRRFQRLSDTCTFAKEEMALELINCPDYKLRLHQHSYLRSSVILALSLFMICLMIGMAHGLVVYRVLAAALLSSALPFPEEQVTTAVVVTGALVHYVTIVVITKVNKFVALKLCDFEKPRTFSERESKFTVRFFTLQFFAHFSSLVYVAFILGRINGHPGKSTRLAGLWKLEECHLSGCMMDLFLQMAIIMGLKQTLSNCVEYLRPWLAHRCRSMCALAPQDPELRDWQRNYRLNPVNTFSLFDEFMEMMIQYGFTTIFVAAFPLAPLLALFSNLVEIRLDAIKMVRLQRRLVPRKAKDIGTWLQVLETIGVLAVIANGMVIAFTSEFIPRVVYKYRYGPCRQGSHPAVDCLTGYVNHSLSIFYTKDFQDPVGMEGSENVTECRYRDYRNAHDYNFSEQFWFLLAIRLAFVILFEHVALCIKLVASWFVPDVPQSVKNKVLEEKYRRLWEKMWKARLGWVGAGPAPASCTSTRSTEV</sequence>
<feature type="transmembrane region" description="Helical" evidence="6">
    <location>
        <begin position="16"/>
        <end position="39"/>
    </location>
</feature>
<protein>
    <recommendedName>
        <fullName evidence="6">Anoctamin</fullName>
    </recommendedName>
</protein>
<accession>A0ABD2F9C2</accession>
<dbReference type="Pfam" id="PF04547">
    <property type="entry name" value="Anoctamin"/>
    <property type="match status" value="1"/>
</dbReference>
<evidence type="ECO:0000259" key="7">
    <source>
        <dbReference type="Pfam" id="PF04547"/>
    </source>
</evidence>
<dbReference type="AlphaFoldDB" id="A0ABD2F9C2"/>
<keyword evidence="4 6" id="KW-1133">Transmembrane helix</keyword>
<evidence type="ECO:0000313" key="9">
    <source>
        <dbReference type="Proteomes" id="UP001610411"/>
    </source>
</evidence>
<evidence type="ECO:0000256" key="4">
    <source>
        <dbReference type="ARBA" id="ARBA00022989"/>
    </source>
</evidence>
<evidence type="ECO:0000256" key="2">
    <source>
        <dbReference type="ARBA" id="ARBA00009671"/>
    </source>
</evidence>
<dbReference type="InterPro" id="IPR007632">
    <property type="entry name" value="Anoctamin"/>
</dbReference>
<dbReference type="InterPro" id="IPR049452">
    <property type="entry name" value="Anoctamin_TM"/>
</dbReference>
<proteinExistence type="inferred from homology"/>
<comment type="similarity">
    <text evidence="2 6">Belongs to the anoctamin family.</text>
</comment>
<evidence type="ECO:0000256" key="6">
    <source>
        <dbReference type="RuleBase" id="RU280814"/>
    </source>
</evidence>
<comment type="subcellular location">
    <subcellularLocation>
        <location evidence="1 6">Membrane</location>
        <topology evidence="1 6">Multi-pass membrane protein</topology>
    </subcellularLocation>
</comment>
<feature type="transmembrane region" description="Helical" evidence="6">
    <location>
        <begin position="191"/>
        <end position="214"/>
    </location>
</feature>
<dbReference type="PANTHER" id="PTHR12308:SF37">
    <property type="entry name" value="ANOCTAMIN-9"/>
    <property type="match status" value="1"/>
</dbReference>
<feature type="transmembrane region" description="Helical" evidence="6">
    <location>
        <begin position="103"/>
        <end position="125"/>
    </location>
</feature>
<dbReference type="GO" id="GO:0016020">
    <property type="term" value="C:membrane"/>
    <property type="evidence" value="ECO:0007669"/>
    <property type="project" value="UniProtKB-SubCell"/>
</dbReference>